<feature type="compositionally biased region" description="Low complexity" evidence="1">
    <location>
        <begin position="252"/>
        <end position="262"/>
    </location>
</feature>
<feature type="region of interest" description="Disordered" evidence="1">
    <location>
        <begin position="99"/>
        <end position="399"/>
    </location>
</feature>
<dbReference type="GeneTree" id="ENSGT00390000004832"/>
<feature type="compositionally biased region" description="Polar residues" evidence="1">
    <location>
        <begin position="279"/>
        <end position="299"/>
    </location>
</feature>
<feature type="domain" description="Coilin N-terminal" evidence="2">
    <location>
        <begin position="9"/>
        <end position="161"/>
    </location>
</feature>
<sequence length="421" mass="46586">MAAPSNNFIRVRLEFDYPPPALVDCRMCWLLVDLNTCRVVADLESIIREKFEFSRRSILNLFIESCYLPHTESIYVVRDNDSVRVKLEYLDLVNGDSRVPEKANESTRKRRRHAEEHQKEENKAGVERKKKRRVEKQDVKQASVHEKEQGKCKEKKKKKKKSEKKVKSAASTKNSPVKVDQPLKPKKPPVAQQVSSSSSSEEQEAPQKPAPNSPFSAPTSSCKQSQPKQRLPSSSSSESSSDEANTNKSASQPTPQHTHTPTNDALTSQLTPPVKSLGNCAQNQTSSTLEQPSKSSVSGSEEEIEFVIRKPVQPPGFGVGGPSYLGGFGRRGKNGRDGSAQRERGRGGNRGGFRGQTGSFERDNNGVNHPSYQTDSLSNASVVLQNKTENTPKDYGSMPLLAAPPQVGQRIAFKVTHVQCY</sequence>
<protein>
    <submittedName>
        <fullName evidence="3">Coilin p80</fullName>
    </submittedName>
</protein>
<dbReference type="InParanoid" id="A0A674PDK9"/>
<feature type="compositionally biased region" description="Basic and acidic residues" evidence="1">
    <location>
        <begin position="334"/>
        <end position="346"/>
    </location>
</feature>
<proteinExistence type="predicted"/>
<feature type="compositionally biased region" description="Polar residues" evidence="1">
    <location>
        <begin position="242"/>
        <end position="251"/>
    </location>
</feature>
<feature type="compositionally biased region" description="Polar residues" evidence="1">
    <location>
        <begin position="365"/>
        <end position="389"/>
    </location>
</feature>
<feature type="compositionally biased region" description="Basic residues" evidence="1">
    <location>
        <begin position="153"/>
        <end position="164"/>
    </location>
</feature>
<evidence type="ECO:0000256" key="1">
    <source>
        <dbReference type="SAM" id="MobiDB-lite"/>
    </source>
</evidence>
<feature type="compositionally biased region" description="Basic and acidic residues" evidence="1">
    <location>
        <begin position="135"/>
        <end position="152"/>
    </location>
</feature>
<dbReference type="InterPro" id="IPR024822">
    <property type="entry name" value="Coilin"/>
</dbReference>
<dbReference type="GO" id="GO:0030619">
    <property type="term" value="F:U1 snRNA binding"/>
    <property type="evidence" value="ECO:0007669"/>
    <property type="project" value="TreeGrafter"/>
</dbReference>
<dbReference type="Ensembl" id="ENSTRUT00000090817.1">
    <property type="protein sequence ID" value="ENSTRUP00000083733.1"/>
    <property type="gene ID" value="ENSTRUG00000027855.1"/>
</dbReference>
<evidence type="ECO:0000259" key="2">
    <source>
        <dbReference type="Pfam" id="PF15862"/>
    </source>
</evidence>
<reference evidence="3" key="3">
    <citation type="submission" date="2025-09" db="UniProtKB">
        <authorList>
            <consortium name="Ensembl"/>
        </authorList>
    </citation>
    <scope>IDENTIFICATION</scope>
</reference>
<dbReference type="Proteomes" id="UP000005226">
    <property type="component" value="Chromosome 5"/>
</dbReference>
<dbReference type="GO" id="GO:0015030">
    <property type="term" value="C:Cajal body"/>
    <property type="evidence" value="ECO:0007669"/>
    <property type="project" value="TreeGrafter"/>
</dbReference>
<organism evidence="3 4">
    <name type="scientific">Takifugu rubripes</name>
    <name type="common">Japanese pufferfish</name>
    <name type="synonym">Fugu rubripes</name>
    <dbReference type="NCBI Taxonomy" id="31033"/>
    <lineage>
        <taxon>Eukaryota</taxon>
        <taxon>Metazoa</taxon>
        <taxon>Chordata</taxon>
        <taxon>Craniata</taxon>
        <taxon>Vertebrata</taxon>
        <taxon>Euteleostomi</taxon>
        <taxon>Actinopterygii</taxon>
        <taxon>Neopterygii</taxon>
        <taxon>Teleostei</taxon>
        <taxon>Neoteleostei</taxon>
        <taxon>Acanthomorphata</taxon>
        <taxon>Eupercaria</taxon>
        <taxon>Tetraodontiformes</taxon>
        <taxon>Tetradontoidea</taxon>
        <taxon>Tetraodontidae</taxon>
        <taxon>Takifugu</taxon>
    </lineage>
</organism>
<dbReference type="Pfam" id="PF15862">
    <property type="entry name" value="Coilin_N"/>
    <property type="match status" value="1"/>
</dbReference>
<dbReference type="GO" id="GO:0000387">
    <property type="term" value="P:spliceosomal snRNP assembly"/>
    <property type="evidence" value="ECO:0007669"/>
    <property type="project" value="Ensembl"/>
</dbReference>
<dbReference type="PANTHER" id="PTHR15197">
    <property type="entry name" value="COILIN P80"/>
    <property type="match status" value="1"/>
</dbReference>
<dbReference type="OMA" id="MWGRGQG"/>
<dbReference type="FunCoup" id="A0A674PDK9">
    <property type="interactions" value="649"/>
</dbReference>
<evidence type="ECO:0000313" key="4">
    <source>
        <dbReference type="Proteomes" id="UP000005226"/>
    </source>
</evidence>
<feature type="compositionally biased region" description="Low complexity" evidence="1">
    <location>
        <begin position="189"/>
        <end position="200"/>
    </location>
</feature>
<dbReference type="InterPro" id="IPR031722">
    <property type="entry name" value="Coilin_N"/>
</dbReference>
<dbReference type="PANTHER" id="PTHR15197:SF0">
    <property type="entry name" value="COILIN"/>
    <property type="match status" value="1"/>
</dbReference>
<name>A0A674PDK9_TAKRU</name>
<feature type="compositionally biased region" description="Basic and acidic residues" evidence="1">
    <location>
        <begin position="99"/>
        <end position="127"/>
    </location>
</feature>
<accession>A0A674PDK9</accession>
<dbReference type="GO" id="GO:0030576">
    <property type="term" value="P:Cajal body organization"/>
    <property type="evidence" value="ECO:0007669"/>
    <property type="project" value="Ensembl"/>
</dbReference>
<feature type="compositionally biased region" description="Polar residues" evidence="1">
    <location>
        <begin position="213"/>
        <end position="232"/>
    </location>
</feature>
<dbReference type="GO" id="GO:0030620">
    <property type="term" value="F:U2 snRNA binding"/>
    <property type="evidence" value="ECO:0007669"/>
    <property type="project" value="TreeGrafter"/>
</dbReference>
<feature type="compositionally biased region" description="Gly residues" evidence="1">
    <location>
        <begin position="317"/>
        <end position="329"/>
    </location>
</feature>
<evidence type="ECO:0000313" key="3">
    <source>
        <dbReference type="Ensembl" id="ENSTRUP00000083733.1"/>
    </source>
</evidence>
<reference evidence="3" key="2">
    <citation type="submission" date="2025-08" db="UniProtKB">
        <authorList>
            <consortium name="Ensembl"/>
        </authorList>
    </citation>
    <scope>IDENTIFICATION</scope>
</reference>
<dbReference type="AlphaFoldDB" id="A0A674PDK9"/>
<reference evidence="3 4" key="1">
    <citation type="journal article" date="2011" name="Genome Biol. Evol.">
        <title>Integration of the genetic map and genome assembly of fugu facilitates insights into distinct features of genome evolution in teleosts and mammals.</title>
        <authorList>
            <person name="Kai W."/>
            <person name="Kikuchi K."/>
            <person name="Tohari S."/>
            <person name="Chew A.K."/>
            <person name="Tay A."/>
            <person name="Fujiwara A."/>
            <person name="Hosoya S."/>
            <person name="Suetake H."/>
            <person name="Naruse K."/>
            <person name="Brenner S."/>
            <person name="Suzuki Y."/>
            <person name="Venkatesh B."/>
        </authorList>
    </citation>
    <scope>NUCLEOTIDE SEQUENCE [LARGE SCALE GENOMIC DNA]</scope>
</reference>
<keyword evidence="4" id="KW-1185">Reference proteome</keyword>